<dbReference type="Gene3D" id="2.170.300.10">
    <property type="entry name" value="Tie2 ligand-binding domain superfamily"/>
    <property type="match status" value="1"/>
</dbReference>
<keyword evidence="5" id="KW-1185">Reference proteome</keyword>
<evidence type="ECO:0000256" key="2">
    <source>
        <dbReference type="ARBA" id="ARBA00023292"/>
    </source>
</evidence>
<dbReference type="InterPro" id="IPR002049">
    <property type="entry name" value="LE_dom"/>
</dbReference>
<reference evidence="4" key="1">
    <citation type="journal article" date="2023" name="G3 (Bethesda)">
        <title>A reference genome for the long-term kleptoplast-retaining sea slug Elysia crispata morphotype clarki.</title>
        <authorList>
            <person name="Eastman K.E."/>
            <person name="Pendleton A.L."/>
            <person name="Shaikh M.A."/>
            <person name="Suttiyut T."/>
            <person name="Ogas R."/>
            <person name="Tomko P."/>
            <person name="Gavelis G."/>
            <person name="Widhalm J.R."/>
            <person name="Wisecaver J.H."/>
        </authorList>
    </citation>
    <scope>NUCLEOTIDE SEQUENCE</scope>
    <source>
        <strain evidence="4">ECLA1</strain>
    </source>
</reference>
<dbReference type="GO" id="GO:0008045">
    <property type="term" value="P:motor neuron axon guidance"/>
    <property type="evidence" value="ECO:0007669"/>
    <property type="project" value="TreeGrafter"/>
</dbReference>
<feature type="domain" description="Laminin EGF-like" evidence="3">
    <location>
        <begin position="62"/>
        <end position="95"/>
    </location>
</feature>
<comment type="caution">
    <text evidence="4">The sequence shown here is derived from an EMBL/GenBank/DDBJ whole genome shotgun (WGS) entry which is preliminary data.</text>
</comment>
<accession>A0AAE1B0S0</accession>
<sequence length="108" mass="12633">MCRDNTFGRHCNYCQVGFYRDKNRDISHRKACKACNCNSHARRCRFNGELYQLSGFRSGGVCLACRHNTDGRHCHYCKVGYYRDKKRRMTDRRACKGEKLHHSSSSSC</sequence>
<keyword evidence="1" id="KW-1015">Disulfide bond</keyword>
<evidence type="ECO:0000259" key="3">
    <source>
        <dbReference type="PROSITE" id="PS01248"/>
    </source>
</evidence>
<evidence type="ECO:0000313" key="5">
    <source>
        <dbReference type="Proteomes" id="UP001283361"/>
    </source>
</evidence>
<dbReference type="SUPFAM" id="SSF57196">
    <property type="entry name" value="EGF/Laminin"/>
    <property type="match status" value="2"/>
</dbReference>
<dbReference type="GO" id="GO:0009888">
    <property type="term" value="P:tissue development"/>
    <property type="evidence" value="ECO:0007669"/>
    <property type="project" value="TreeGrafter"/>
</dbReference>
<dbReference type="SMART" id="SM00180">
    <property type="entry name" value="EGF_Lam"/>
    <property type="match status" value="1"/>
</dbReference>
<dbReference type="Pfam" id="PF00053">
    <property type="entry name" value="EGF_laminin"/>
    <property type="match status" value="2"/>
</dbReference>
<dbReference type="InterPro" id="IPR050440">
    <property type="entry name" value="Laminin/Netrin_ECM"/>
</dbReference>
<name>A0AAE1B0S0_9GAST</name>
<dbReference type="EMBL" id="JAWDGP010000761">
    <property type="protein sequence ID" value="KAK3797463.1"/>
    <property type="molecule type" value="Genomic_DNA"/>
</dbReference>
<proteinExistence type="predicted"/>
<keyword evidence="2" id="KW-0424">Laminin EGF-like domain</keyword>
<dbReference type="PANTHER" id="PTHR10574">
    <property type="entry name" value="NETRIN/LAMININ-RELATED"/>
    <property type="match status" value="1"/>
</dbReference>
<evidence type="ECO:0000313" key="4">
    <source>
        <dbReference type="EMBL" id="KAK3797463.1"/>
    </source>
</evidence>
<organism evidence="4 5">
    <name type="scientific">Elysia crispata</name>
    <name type="common">lettuce slug</name>
    <dbReference type="NCBI Taxonomy" id="231223"/>
    <lineage>
        <taxon>Eukaryota</taxon>
        <taxon>Metazoa</taxon>
        <taxon>Spiralia</taxon>
        <taxon>Lophotrochozoa</taxon>
        <taxon>Mollusca</taxon>
        <taxon>Gastropoda</taxon>
        <taxon>Heterobranchia</taxon>
        <taxon>Euthyneura</taxon>
        <taxon>Panpulmonata</taxon>
        <taxon>Sacoglossa</taxon>
        <taxon>Placobranchoidea</taxon>
        <taxon>Plakobranchidae</taxon>
        <taxon>Elysia</taxon>
    </lineage>
</organism>
<dbReference type="GO" id="GO:0009887">
    <property type="term" value="P:animal organ morphogenesis"/>
    <property type="evidence" value="ECO:0007669"/>
    <property type="project" value="TreeGrafter"/>
</dbReference>
<dbReference type="Proteomes" id="UP001283361">
    <property type="component" value="Unassembled WGS sequence"/>
</dbReference>
<dbReference type="GO" id="GO:0005604">
    <property type="term" value="C:basement membrane"/>
    <property type="evidence" value="ECO:0007669"/>
    <property type="project" value="TreeGrafter"/>
</dbReference>
<dbReference type="GO" id="GO:0016358">
    <property type="term" value="P:dendrite development"/>
    <property type="evidence" value="ECO:0007669"/>
    <property type="project" value="TreeGrafter"/>
</dbReference>
<evidence type="ECO:0000256" key="1">
    <source>
        <dbReference type="ARBA" id="ARBA00023157"/>
    </source>
</evidence>
<protein>
    <recommendedName>
        <fullName evidence="3">Laminin EGF-like domain-containing protein</fullName>
    </recommendedName>
</protein>
<dbReference type="PANTHER" id="PTHR10574:SF292">
    <property type="entry name" value="NETRIN-3"/>
    <property type="match status" value="1"/>
</dbReference>
<gene>
    <name evidence="4" type="ORF">RRG08_049295</name>
</gene>
<dbReference type="PROSITE" id="PS01248">
    <property type="entry name" value="EGF_LAM_1"/>
    <property type="match status" value="1"/>
</dbReference>
<dbReference type="AlphaFoldDB" id="A0AAE1B0S0"/>